<evidence type="ECO:0000313" key="2">
    <source>
        <dbReference type="Proteomes" id="UP001345691"/>
    </source>
</evidence>
<dbReference type="Proteomes" id="UP001345691">
    <property type="component" value="Unassembled WGS sequence"/>
</dbReference>
<accession>A0ABR0JSF3</accession>
<name>A0ABR0JSF3_9EURO</name>
<evidence type="ECO:0000313" key="1">
    <source>
        <dbReference type="EMBL" id="KAK5068582.1"/>
    </source>
</evidence>
<comment type="caution">
    <text evidence="1">The sequence shown here is derived from an EMBL/GenBank/DDBJ whole genome shotgun (WGS) entry which is preliminary data.</text>
</comment>
<organism evidence="1 2">
    <name type="scientific">Exophiala sideris</name>
    <dbReference type="NCBI Taxonomy" id="1016849"/>
    <lineage>
        <taxon>Eukaryota</taxon>
        <taxon>Fungi</taxon>
        <taxon>Dikarya</taxon>
        <taxon>Ascomycota</taxon>
        <taxon>Pezizomycotina</taxon>
        <taxon>Eurotiomycetes</taxon>
        <taxon>Chaetothyriomycetidae</taxon>
        <taxon>Chaetothyriales</taxon>
        <taxon>Herpotrichiellaceae</taxon>
        <taxon>Exophiala</taxon>
    </lineage>
</organism>
<proteinExistence type="predicted"/>
<reference evidence="1 2" key="1">
    <citation type="submission" date="2023-08" db="EMBL/GenBank/DDBJ databases">
        <title>Black Yeasts Isolated from many extreme environments.</title>
        <authorList>
            <person name="Coleine C."/>
            <person name="Stajich J.E."/>
            <person name="Selbmann L."/>
        </authorList>
    </citation>
    <scope>NUCLEOTIDE SEQUENCE [LARGE SCALE GENOMIC DNA]</scope>
    <source>
        <strain evidence="1 2">CCFEE 6328</strain>
    </source>
</reference>
<keyword evidence="2" id="KW-1185">Reference proteome</keyword>
<sequence length="119" mass="13152">MNLAELKLLDLRAASTKGKTAPTRTSVPTDVVGYSERSSLTDRQILDTARQACIDKTLSKGPRSSPSLVQETPFIEKDVTLNGLSRPLLGHERCWFVFSKVHDALLERGEEIDVAITLE</sequence>
<dbReference type="EMBL" id="JAVRRF010000001">
    <property type="protein sequence ID" value="KAK5068582.1"/>
    <property type="molecule type" value="Genomic_DNA"/>
</dbReference>
<protein>
    <submittedName>
        <fullName evidence="1">Uncharacterized protein</fullName>
    </submittedName>
</protein>
<gene>
    <name evidence="1" type="ORF">LTR69_000702</name>
</gene>